<gene>
    <name evidence="11" type="primary">107367977</name>
</gene>
<dbReference type="GO" id="GO:0030018">
    <property type="term" value="C:Z disc"/>
    <property type="evidence" value="ECO:0007669"/>
    <property type="project" value="TreeGrafter"/>
</dbReference>
<evidence type="ECO:0000256" key="7">
    <source>
        <dbReference type="ARBA" id="ARBA00023242"/>
    </source>
</evidence>
<dbReference type="GO" id="GO:0042805">
    <property type="term" value="F:actinin binding"/>
    <property type="evidence" value="ECO:0007669"/>
    <property type="project" value="TreeGrafter"/>
</dbReference>
<accession>T1KWE3</accession>
<keyword evidence="2" id="KW-0517">Myogenesis</keyword>
<keyword evidence="5 8" id="KW-0862">Zinc</keyword>
<keyword evidence="4" id="KW-0677">Repeat</keyword>
<dbReference type="Pfam" id="PF00412">
    <property type="entry name" value="LIM"/>
    <property type="match status" value="2"/>
</dbReference>
<evidence type="ECO:0000256" key="3">
    <source>
        <dbReference type="ARBA" id="ARBA00022723"/>
    </source>
</evidence>
<evidence type="ECO:0000313" key="12">
    <source>
        <dbReference type="Proteomes" id="UP000015104"/>
    </source>
</evidence>
<dbReference type="PANTHER" id="PTHR24215">
    <property type="entry name" value="RHO-GTPASE-ACTIVATING PROTEIN LRG1"/>
    <property type="match status" value="1"/>
</dbReference>
<sequence>MPGICHRCEKTVYFNEERMAIGKSFHKTCFVCANKGCGRRLDSGNLTEHNCDVYCRSCYGRLFGPKGYGFGVGAGILGTDTGSKTVVETVKTVEPIKKPSNSVSSTPSPQPPSSTEASSGSTPVSSGTSSPTSDEAISLESDTRKTPSPVDVKVTPINESSNGLAKTVSNSSINSIANGIAAKLRFGGSEICPRCNKAVYMAERMMGGGSAWHKTSCFNCKECHKRLESTTLCEKDREIYCKNCYRKNWGPKGYGYGVTALQSCK</sequence>
<dbReference type="Proteomes" id="UP000015104">
    <property type="component" value="Unassembled WGS sequence"/>
</dbReference>
<dbReference type="SMART" id="SM00132">
    <property type="entry name" value="LIM"/>
    <property type="match status" value="2"/>
</dbReference>
<keyword evidence="12" id="KW-1185">Reference proteome</keyword>
<feature type="region of interest" description="Disordered" evidence="9">
    <location>
        <begin position="97"/>
        <end position="165"/>
    </location>
</feature>
<dbReference type="InterPro" id="IPR001781">
    <property type="entry name" value="Znf_LIM"/>
</dbReference>
<dbReference type="PROSITE" id="PS50023">
    <property type="entry name" value="LIM_DOMAIN_2"/>
    <property type="match status" value="2"/>
</dbReference>
<comment type="subcellular location">
    <subcellularLocation>
        <location evidence="1">Nucleus</location>
    </subcellularLocation>
</comment>
<dbReference type="KEGG" id="tut:107367977"/>
<feature type="domain" description="LIM zinc-binding" evidence="10">
    <location>
        <begin position="3"/>
        <end position="65"/>
    </location>
</feature>
<dbReference type="HOGENOM" id="CLU_054591_0_0_1"/>
<dbReference type="SUPFAM" id="SSF57716">
    <property type="entry name" value="Glucocorticoid receptor-like (DNA-binding domain)"/>
    <property type="match status" value="4"/>
</dbReference>
<keyword evidence="7" id="KW-0539">Nucleus</keyword>
<dbReference type="GO" id="GO:0007517">
    <property type="term" value="P:muscle organ development"/>
    <property type="evidence" value="ECO:0007669"/>
    <property type="project" value="UniProtKB-KW"/>
</dbReference>
<evidence type="ECO:0000313" key="11">
    <source>
        <dbReference type="EnsemblMetazoa" id="tetur24g01330.1"/>
    </source>
</evidence>
<dbReference type="AlphaFoldDB" id="T1KWE3"/>
<keyword evidence="3 8" id="KW-0479">Metal-binding</keyword>
<evidence type="ECO:0000256" key="8">
    <source>
        <dbReference type="PROSITE-ProRule" id="PRU00125"/>
    </source>
</evidence>
<dbReference type="GO" id="GO:0046872">
    <property type="term" value="F:metal ion binding"/>
    <property type="evidence" value="ECO:0007669"/>
    <property type="project" value="UniProtKB-KW"/>
</dbReference>
<dbReference type="EMBL" id="CAEY01000641">
    <property type="status" value="NOT_ANNOTATED_CDS"/>
    <property type="molecule type" value="Genomic_DNA"/>
</dbReference>
<evidence type="ECO:0000256" key="1">
    <source>
        <dbReference type="ARBA" id="ARBA00004123"/>
    </source>
</evidence>
<dbReference type="OrthoDB" id="1679758at2759"/>
<dbReference type="GO" id="GO:0060537">
    <property type="term" value="P:muscle tissue development"/>
    <property type="evidence" value="ECO:0007669"/>
    <property type="project" value="TreeGrafter"/>
</dbReference>
<evidence type="ECO:0000256" key="6">
    <source>
        <dbReference type="ARBA" id="ARBA00023038"/>
    </source>
</evidence>
<evidence type="ECO:0000259" key="10">
    <source>
        <dbReference type="PROSITE" id="PS50023"/>
    </source>
</evidence>
<proteinExistence type="predicted"/>
<keyword evidence="6 8" id="KW-0440">LIM domain</keyword>
<feature type="compositionally biased region" description="Low complexity" evidence="9">
    <location>
        <begin position="97"/>
        <end position="133"/>
    </location>
</feature>
<evidence type="ECO:0000256" key="2">
    <source>
        <dbReference type="ARBA" id="ARBA00022541"/>
    </source>
</evidence>
<dbReference type="PANTHER" id="PTHR24215:SF35">
    <property type="entry name" value="MUSCLE LIM PROTEIN MLP84B"/>
    <property type="match status" value="1"/>
</dbReference>
<dbReference type="FunFam" id="2.10.110.10:FF:000001">
    <property type="entry name" value="Cysteine and glycine-rich protein 1"/>
    <property type="match status" value="2"/>
</dbReference>
<dbReference type="CDD" id="cd09326">
    <property type="entry name" value="LIM_CRP_like"/>
    <property type="match status" value="2"/>
</dbReference>
<evidence type="ECO:0000256" key="5">
    <source>
        <dbReference type="ARBA" id="ARBA00022833"/>
    </source>
</evidence>
<reference evidence="11" key="2">
    <citation type="submission" date="2015-06" db="UniProtKB">
        <authorList>
            <consortium name="EnsemblMetazoa"/>
        </authorList>
    </citation>
    <scope>IDENTIFICATION</scope>
</reference>
<evidence type="ECO:0000256" key="4">
    <source>
        <dbReference type="ARBA" id="ARBA00022737"/>
    </source>
</evidence>
<name>T1KWE3_TETUR</name>
<dbReference type="EnsemblMetazoa" id="tetur24g01330.1">
    <property type="protein sequence ID" value="tetur24g01330.1"/>
    <property type="gene ID" value="tetur24g01330"/>
</dbReference>
<dbReference type="OMA" id="GICHRCE"/>
<dbReference type="eggNOG" id="KOG1700">
    <property type="taxonomic scope" value="Eukaryota"/>
</dbReference>
<evidence type="ECO:0000256" key="9">
    <source>
        <dbReference type="SAM" id="MobiDB-lite"/>
    </source>
</evidence>
<dbReference type="GO" id="GO:0008307">
    <property type="term" value="F:structural constituent of muscle"/>
    <property type="evidence" value="ECO:0007669"/>
    <property type="project" value="TreeGrafter"/>
</dbReference>
<feature type="domain" description="LIM zinc-binding" evidence="10">
    <location>
        <begin position="190"/>
        <end position="251"/>
    </location>
</feature>
<organism evidence="11 12">
    <name type="scientific">Tetranychus urticae</name>
    <name type="common">Two-spotted spider mite</name>
    <dbReference type="NCBI Taxonomy" id="32264"/>
    <lineage>
        <taxon>Eukaryota</taxon>
        <taxon>Metazoa</taxon>
        <taxon>Ecdysozoa</taxon>
        <taxon>Arthropoda</taxon>
        <taxon>Chelicerata</taxon>
        <taxon>Arachnida</taxon>
        <taxon>Acari</taxon>
        <taxon>Acariformes</taxon>
        <taxon>Trombidiformes</taxon>
        <taxon>Prostigmata</taxon>
        <taxon>Eleutherengona</taxon>
        <taxon>Raphignathae</taxon>
        <taxon>Tetranychoidea</taxon>
        <taxon>Tetranychidae</taxon>
        <taxon>Tetranychus</taxon>
    </lineage>
</organism>
<dbReference type="GO" id="GO:0045214">
    <property type="term" value="P:sarcomere organization"/>
    <property type="evidence" value="ECO:0007669"/>
    <property type="project" value="TreeGrafter"/>
</dbReference>
<dbReference type="GO" id="GO:0005634">
    <property type="term" value="C:nucleus"/>
    <property type="evidence" value="ECO:0007669"/>
    <property type="project" value="UniProtKB-SubCell"/>
</dbReference>
<protein>
    <recommendedName>
        <fullName evidence="10">LIM zinc-binding domain-containing protein</fullName>
    </recommendedName>
</protein>
<reference evidence="12" key="1">
    <citation type="submission" date="2011-08" db="EMBL/GenBank/DDBJ databases">
        <authorList>
            <person name="Rombauts S."/>
        </authorList>
    </citation>
    <scope>NUCLEOTIDE SEQUENCE</scope>
    <source>
        <strain evidence="12">London</strain>
    </source>
</reference>
<dbReference type="Gene3D" id="2.10.110.10">
    <property type="entry name" value="Cysteine Rich Protein"/>
    <property type="match status" value="2"/>
</dbReference>